<sequence>MLGTWVSTIAYHNLLETKLLCCCC</sequence>
<accession>A0A3L6DAZ4</accession>
<reference evidence="1" key="1">
    <citation type="journal article" date="2018" name="Nat. Genet.">
        <title>Extensive intraspecific gene order and gene structural variations between Mo17 and other maize genomes.</title>
        <authorList>
            <person name="Sun S."/>
            <person name="Zhou Y."/>
            <person name="Chen J."/>
            <person name="Shi J."/>
            <person name="Zhao H."/>
            <person name="Zhao H."/>
            <person name="Song W."/>
            <person name="Zhang M."/>
            <person name="Cui Y."/>
            <person name="Dong X."/>
            <person name="Liu H."/>
            <person name="Ma X."/>
            <person name="Jiao Y."/>
            <person name="Wang B."/>
            <person name="Wei X."/>
            <person name="Stein J.C."/>
            <person name="Glaubitz J.C."/>
            <person name="Lu F."/>
            <person name="Yu G."/>
            <person name="Liang C."/>
            <person name="Fengler K."/>
            <person name="Li B."/>
            <person name="Rafalski A."/>
            <person name="Schnable P.S."/>
            <person name="Ware D.H."/>
            <person name="Buckler E.S."/>
            <person name="Lai J."/>
        </authorList>
    </citation>
    <scope>NUCLEOTIDE SEQUENCE [LARGE SCALE GENOMIC DNA]</scope>
    <source>
        <tissue evidence="1">Seedling</tissue>
    </source>
</reference>
<name>A0A3L6DAZ4_MAIZE</name>
<evidence type="ECO:0000313" key="1">
    <source>
        <dbReference type="EMBL" id="PWZ05729.1"/>
    </source>
</evidence>
<gene>
    <name evidence="1" type="ORF">Zm00014a_030544</name>
</gene>
<proteinExistence type="predicted"/>
<protein>
    <submittedName>
        <fullName evidence="1">Uncharacterized protein</fullName>
    </submittedName>
</protein>
<organism evidence="1">
    <name type="scientific">Zea mays</name>
    <name type="common">Maize</name>
    <dbReference type="NCBI Taxonomy" id="4577"/>
    <lineage>
        <taxon>Eukaryota</taxon>
        <taxon>Viridiplantae</taxon>
        <taxon>Streptophyta</taxon>
        <taxon>Embryophyta</taxon>
        <taxon>Tracheophyta</taxon>
        <taxon>Spermatophyta</taxon>
        <taxon>Magnoliopsida</taxon>
        <taxon>Liliopsida</taxon>
        <taxon>Poales</taxon>
        <taxon>Poaceae</taxon>
        <taxon>PACMAD clade</taxon>
        <taxon>Panicoideae</taxon>
        <taxon>Andropogonodae</taxon>
        <taxon>Andropogoneae</taxon>
        <taxon>Tripsacinae</taxon>
        <taxon>Zea</taxon>
    </lineage>
</organism>
<comment type="caution">
    <text evidence="1">The sequence shown here is derived from an EMBL/GenBank/DDBJ whole genome shotgun (WGS) entry which is preliminary data.</text>
</comment>
<dbReference type="AlphaFoldDB" id="A0A3L6DAZ4"/>
<dbReference type="EMBL" id="NCVQ01000010">
    <property type="protein sequence ID" value="PWZ05729.1"/>
    <property type="molecule type" value="Genomic_DNA"/>
</dbReference>
<dbReference type="Proteomes" id="UP000251960">
    <property type="component" value="Chromosome 9"/>
</dbReference>